<dbReference type="GO" id="GO:0019748">
    <property type="term" value="P:secondary metabolic process"/>
    <property type="evidence" value="ECO:0007669"/>
    <property type="project" value="InterPro"/>
</dbReference>
<dbReference type="Proteomes" id="UP000586042">
    <property type="component" value="Unassembled WGS sequence"/>
</dbReference>
<evidence type="ECO:0000313" key="1">
    <source>
        <dbReference type="EMBL" id="NUW32701.1"/>
    </source>
</evidence>
<dbReference type="SUPFAM" id="SSF56112">
    <property type="entry name" value="Protein kinase-like (PK-like)"/>
    <property type="match status" value="1"/>
</dbReference>
<name>A0A7Y6M3P2_9ACTN</name>
<protein>
    <submittedName>
        <fullName evidence="1">Hydroxyurea phosphotransferase</fullName>
    </submittedName>
</protein>
<dbReference type="RefSeq" id="WP_175590131.1">
    <property type="nucleotide sequence ID" value="NZ_JABWGN010000005.1"/>
</dbReference>
<reference evidence="1 2" key="1">
    <citation type="submission" date="2020-06" db="EMBL/GenBank/DDBJ databases">
        <title>Nonomuraea sp. SMC257, a novel actinomycete isolated from soil.</title>
        <authorList>
            <person name="Chanama M."/>
        </authorList>
    </citation>
    <scope>NUCLEOTIDE SEQUENCE [LARGE SCALE GENOMIC DNA]</scope>
    <source>
        <strain evidence="1 2">SMC257</strain>
    </source>
</reference>
<dbReference type="EMBL" id="JABWGN010000005">
    <property type="protein sequence ID" value="NUW32701.1"/>
    <property type="molecule type" value="Genomic_DNA"/>
</dbReference>
<accession>A0A7Y6M3P2</accession>
<dbReference type="AlphaFoldDB" id="A0A7Y6M3P2"/>
<dbReference type="InterPro" id="IPR006748">
    <property type="entry name" value="NH2Glyco/OHUrea_AB-resist_kin"/>
</dbReference>
<organism evidence="1 2">
    <name type="scientific">Nonomuraea montanisoli</name>
    <dbReference type="NCBI Taxonomy" id="2741721"/>
    <lineage>
        <taxon>Bacteria</taxon>
        <taxon>Bacillati</taxon>
        <taxon>Actinomycetota</taxon>
        <taxon>Actinomycetes</taxon>
        <taxon>Streptosporangiales</taxon>
        <taxon>Streptosporangiaceae</taxon>
        <taxon>Nonomuraea</taxon>
    </lineage>
</organism>
<dbReference type="InterPro" id="IPR011009">
    <property type="entry name" value="Kinase-like_dom_sf"/>
</dbReference>
<comment type="caution">
    <text evidence="1">The sequence shown here is derived from an EMBL/GenBank/DDBJ whole genome shotgun (WGS) entry which is preliminary data.</text>
</comment>
<proteinExistence type="predicted"/>
<dbReference type="Pfam" id="PF04655">
    <property type="entry name" value="APH_6_hur"/>
    <property type="match status" value="1"/>
</dbReference>
<gene>
    <name evidence="1" type="ORF">HTZ77_14840</name>
</gene>
<keyword evidence="1" id="KW-0808">Transferase</keyword>
<dbReference type="GO" id="GO:0016773">
    <property type="term" value="F:phosphotransferase activity, alcohol group as acceptor"/>
    <property type="evidence" value="ECO:0007669"/>
    <property type="project" value="InterPro"/>
</dbReference>
<evidence type="ECO:0000313" key="2">
    <source>
        <dbReference type="Proteomes" id="UP000586042"/>
    </source>
</evidence>
<sequence>MTEIVVPEALTASHVRWDGEAGRAWSAGLPELAARYLEEWGLRLDGGPWHGVVSLVLPVVRADGTRAALKLQPVTGENAGEGPGLRAWAGRGAVRLLDEDPSTGTLLLERLDADRSLSAVPDDMEALRILTGLLGRLVALPAPPGLRLLGDIARGLLDDAPRTAAGLAREGDRELVNACAAAVADVAAEPGDRLLHWDLHYDNVLAGDREPWLAIDPKPLAGDPGFDLMPALRNRWDDVAASGDVRRAVLGRFDLMTDLLGLDRARAARWTLGRALQNTVWDVKGGADRMDEVQAAIARAVSTRL</sequence>
<keyword evidence="2" id="KW-1185">Reference proteome</keyword>